<comment type="pathway">
    <text evidence="3">Amino-acid biosynthesis; L-leucine biosynthesis; L-leucine from 3-methyl-2-oxobutanoate: step 2/4.</text>
</comment>
<keyword evidence="3" id="KW-0432">Leucine biosynthesis</keyword>
<evidence type="ECO:0000259" key="4">
    <source>
        <dbReference type="Pfam" id="PF00694"/>
    </source>
</evidence>
<dbReference type="InterPro" id="IPR011827">
    <property type="entry name" value="LeuD_type2/HacB/DmdB"/>
</dbReference>
<evidence type="ECO:0000313" key="6">
    <source>
        <dbReference type="Proteomes" id="UP000051012"/>
    </source>
</evidence>
<evidence type="ECO:0000256" key="1">
    <source>
        <dbReference type="ARBA" id="ARBA00009869"/>
    </source>
</evidence>
<dbReference type="InterPro" id="IPR000573">
    <property type="entry name" value="AconitaseA/IPMdHydase_ssu_swvl"/>
</dbReference>
<dbReference type="CDD" id="cd01577">
    <property type="entry name" value="IPMI_Swivel"/>
    <property type="match status" value="1"/>
</dbReference>
<evidence type="ECO:0000313" key="5">
    <source>
        <dbReference type="EMBL" id="KPJ73118.1"/>
    </source>
</evidence>
<dbReference type="EC" id="4.2.1.33" evidence="3"/>
<organism evidence="5 6">
    <name type="scientific">candidate division TA06 bacterium DG_78</name>
    <dbReference type="NCBI Taxonomy" id="1703772"/>
    <lineage>
        <taxon>Bacteria</taxon>
        <taxon>Bacteria division TA06</taxon>
    </lineage>
</organism>
<dbReference type="AlphaFoldDB" id="A0A0S7YEG1"/>
<accession>A0A0S7YEG1</accession>
<gene>
    <name evidence="3" type="primary">leuD</name>
    <name evidence="5" type="ORF">AMJ52_04345</name>
</gene>
<comment type="subunit">
    <text evidence="3">Heterodimer of LeuC and LeuD.</text>
</comment>
<dbReference type="InterPro" id="IPR015928">
    <property type="entry name" value="Aconitase/3IPM_dehydase_swvl"/>
</dbReference>
<keyword evidence="2 3" id="KW-0456">Lyase</keyword>
<dbReference type="HAMAP" id="MF_01032">
    <property type="entry name" value="LeuD_type2"/>
    <property type="match status" value="1"/>
</dbReference>
<name>A0A0S7YEG1_UNCT6</name>
<dbReference type="PANTHER" id="PTHR43345:SF2">
    <property type="entry name" value="3-ISOPROPYLMALATE DEHYDRATASE SMALL SUBUNIT 1"/>
    <property type="match status" value="1"/>
</dbReference>
<dbReference type="SUPFAM" id="SSF52016">
    <property type="entry name" value="LeuD/IlvD-like"/>
    <property type="match status" value="1"/>
</dbReference>
<protein>
    <recommendedName>
        <fullName evidence="3">3-isopropylmalate dehydratase small subunit</fullName>
        <ecNumber evidence="3">4.2.1.33</ecNumber>
    </recommendedName>
    <alternativeName>
        <fullName evidence="3">Alpha-IPM isomerase</fullName>
        <shortName evidence="3">IPMI</shortName>
    </alternativeName>
    <alternativeName>
        <fullName evidence="3">Isopropylmalate isomerase</fullName>
    </alternativeName>
</protein>
<comment type="similarity">
    <text evidence="1 3">Belongs to the LeuD family. LeuD type 2 subfamily.</text>
</comment>
<dbReference type="UniPathway" id="UPA00048">
    <property type="reaction ID" value="UER00071"/>
</dbReference>
<dbReference type="PANTHER" id="PTHR43345">
    <property type="entry name" value="3-ISOPROPYLMALATE DEHYDRATASE SMALL SUBUNIT 2-RELATED-RELATED"/>
    <property type="match status" value="1"/>
</dbReference>
<reference evidence="5 6" key="1">
    <citation type="journal article" date="2015" name="Microbiome">
        <title>Genomic resolution of linkages in carbon, nitrogen, and sulfur cycling among widespread estuary sediment bacteria.</title>
        <authorList>
            <person name="Baker B.J."/>
            <person name="Lazar C.S."/>
            <person name="Teske A.P."/>
            <person name="Dick G.J."/>
        </authorList>
    </citation>
    <scope>NUCLEOTIDE SEQUENCE [LARGE SCALE GENOMIC DNA]</scope>
    <source>
        <strain evidence="5">DG_78</strain>
    </source>
</reference>
<dbReference type="Pfam" id="PF00694">
    <property type="entry name" value="Aconitase_C"/>
    <property type="match status" value="1"/>
</dbReference>
<dbReference type="EMBL" id="LJNI01000043">
    <property type="protein sequence ID" value="KPJ73118.1"/>
    <property type="molecule type" value="Genomic_DNA"/>
</dbReference>
<keyword evidence="3" id="KW-0028">Amino-acid biosynthesis</keyword>
<keyword evidence="3" id="KW-0100">Branched-chain amino acid biosynthesis</keyword>
<evidence type="ECO:0000256" key="2">
    <source>
        <dbReference type="ARBA" id="ARBA00023239"/>
    </source>
</evidence>
<dbReference type="Gene3D" id="3.20.19.10">
    <property type="entry name" value="Aconitase, domain 4"/>
    <property type="match status" value="1"/>
</dbReference>
<dbReference type="NCBIfam" id="TIGR02087">
    <property type="entry name" value="LEUD_arch"/>
    <property type="match status" value="1"/>
</dbReference>
<dbReference type="PATRIC" id="fig|1703772.3.peg.1445"/>
<sequence>MTKNTRFSRSVTRDRIVGKVYKFGNNINTDVIYPGKYLSITTDNQEMARHCFETVYPDFLTTAQPGDIIVAGKNFGCGSSREQAAACLKYFGISLILAESFARIFFRNAINLGLPVLIVPNITQHVVHNDTLEINFKSGIIKNMKNGEELQAVKLPPFILGIISAGGLIPYLKNRCAGHE</sequence>
<comment type="catalytic activity">
    <reaction evidence="3">
        <text>(2R,3S)-3-isopropylmalate = (2S)-2-isopropylmalate</text>
        <dbReference type="Rhea" id="RHEA:32287"/>
        <dbReference type="ChEBI" id="CHEBI:1178"/>
        <dbReference type="ChEBI" id="CHEBI:35121"/>
        <dbReference type="EC" id="4.2.1.33"/>
    </reaction>
</comment>
<comment type="caution">
    <text evidence="5">The sequence shown here is derived from an EMBL/GenBank/DDBJ whole genome shotgun (WGS) entry which is preliminary data.</text>
</comment>
<comment type="function">
    <text evidence="3">Catalyzes the isomerization between 2-isopropylmalate and 3-isopropylmalate, via the formation of 2-isopropylmaleate.</text>
</comment>
<dbReference type="GO" id="GO:0003861">
    <property type="term" value="F:3-isopropylmalate dehydratase activity"/>
    <property type="evidence" value="ECO:0007669"/>
    <property type="project" value="UniProtKB-UniRule"/>
</dbReference>
<dbReference type="GO" id="GO:0009098">
    <property type="term" value="P:L-leucine biosynthetic process"/>
    <property type="evidence" value="ECO:0007669"/>
    <property type="project" value="UniProtKB-UniRule"/>
</dbReference>
<dbReference type="Proteomes" id="UP000051012">
    <property type="component" value="Unassembled WGS sequence"/>
</dbReference>
<dbReference type="InterPro" id="IPR033940">
    <property type="entry name" value="IPMI_Swivel"/>
</dbReference>
<dbReference type="InterPro" id="IPR050075">
    <property type="entry name" value="LeuD"/>
</dbReference>
<proteinExistence type="inferred from homology"/>
<evidence type="ECO:0000256" key="3">
    <source>
        <dbReference type="HAMAP-Rule" id="MF_01032"/>
    </source>
</evidence>
<feature type="domain" description="Aconitase A/isopropylmalate dehydratase small subunit swivel" evidence="4">
    <location>
        <begin position="58"/>
        <end position="114"/>
    </location>
</feature>